<keyword evidence="10" id="KW-0732">Signal</keyword>
<evidence type="ECO:0000256" key="4">
    <source>
        <dbReference type="ARBA" id="ARBA00022801"/>
    </source>
</evidence>
<name>A0A2C6MG12_9FIRM</name>
<evidence type="ECO:0000256" key="8">
    <source>
        <dbReference type="PIRSR" id="PIRSR601952-2"/>
    </source>
</evidence>
<feature type="binding site" evidence="8">
    <location>
        <position position="315"/>
    </location>
    <ligand>
        <name>Zn(2+)</name>
        <dbReference type="ChEBI" id="CHEBI:29105"/>
        <label>2</label>
    </ligand>
</feature>
<feature type="binding site" evidence="8">
    <location>
        <position position="31"/>
    </location>
    <ligand>
        <name>Zn(2+)</name>
        <dbReference type="ChEBI" id="CHEBI:29105"/>
        <label>2</label>
    </ligand>
</feature>
<evidence type="ECO:0000256" key="1">
    <source>
        <dbReference type="ARBA" id="ARBA00005984"/>
    </source>
</evidence>
<organism evidence="11 12">
    <name type="scientific">Desulforamulus profundi</name>
    <dbReference type="NCBI Taxonomy" id="1383067"/>
    <lineage>
        <taxon>Bacteria</taxon>
        <taxon>Bacillati</taxon>
        <taxon>Bacillota</taxon>
        <taxon>Clostridia</taxon>
        <taxon>Eubacteriales</taxon>
        <taxon>Peptococcaceae</taxon>
        <taxon>Desulforamulus</taxon>
    </lineage>
</organism>
<dbReference type="PROSITE" id="PS00123">
    <property type="entry name" value="ALKALINE_PHOSPHATASE"/>
    <property type="match status" value="1"/>
</dbReference>
<accession>A0A2C6MG12</accession>
<dbReference type="InterPro" id="IPR001952">
    <property type="entry name" value="Alkaline_phosphatase"/>
</dbReference>
<dbReference type="CDD" id="cd16012">
    <property type="entry name" value="ALP"/>
    <property type="match status" value="1"/>
</dbReference>
<feature type="binding site" evidence="8">
    <location>
        <position position="133"/>
    </location>
    <ligand>
        <name>Mg(2+)</name>
        <dbReference type="ChEBI" id="CHEBI:18420"/>
    </ligand>
</feature>
<sequence length="454" mass="49815">MLAVLLFVLTVPVFGAAEAGPPKYVFYFIGDGMGIAQRQSAEYFKQVQEGNPDAKLLMNTFPVAGLITTHSANDTLITDSAAAGTALATGFKTLNGMLSKLPDGKNVKTLVEAAEEKGMATGIISTTRLTHATPAAFASHNVSRDNENEIAEDLLDSGVDFLAGGGYGQFVPKNGPLKSNRKDNRNLLEEFKNKGYNLFVTENEVTNFKNYQPDNPQKVLACFTYSYLPYEIDRVNSKSPLPSLAEIAEKGIEVLSKYQKGFFMMVEGGRIDLACQMNDARRSIQETLAFDQAIAKAYEFYKKYPNETLILVLADHETGGMALGYGTNGFLNIKTLLDATNYKKDYVKHYTGDRIAYFTYIEQDLGLINLKEDEKAKIERAMDGVEKSGDQLQIYIAIQNVLSNRAGIAWTTLGHTGSCVPISAVGVEAQKFGGFKDNTEIAKTLAILMNFHLN</sequence>
<evidence type="ECO:0000256" key="7">
    <source>
        <dbReference type="PIRSR" id="PIRSR601952-1"/>
    </source>
</evidence>
<feature type="signal peptide" evidence="10">
    <location>
        <begin position="1"/>
        <end position="19"/>
    </location>
</feature>
<dbReference type="PANTHER" id="PTHR11596">
    <property type="entry name" value="ALKALINE PHOSPHATASE"/>
    <property type="match status" value="1"/>
</dbReference>
<dbReference type="Pfam" id="PF00245">
    <property type="entry name" value="Alk_phosphatase"/>
    <property type="match status" value="1"/>
</dbReference>
<evidence type="ECO:0000313" key="11">
    <source>
        <dbReference type="EMBL" id="PHJ38326.1"/>
    </source>
</evidence>
<dbReference type="SUPFAM" id="SSF53649">
    <property type="entry name" value="Alkaline phosphatase-like"/>
    <property type="match status" value="1"/>
</dbReference>
<reference evidence="11 12" key="1">
    <citation type="submission" date="2013-09" db="EMBL/GenBank/DDBJ databases">
        <title>Biodegradation of hydrocarbons in the deep terrestrial subsurface : characterization of a microbial consortium composed of two Desulfotomaculum species originating from a deep geological formation.</title>
        <authorList>
            <person name="Aullo T."/>
            <person name="Berlendis S."/>
            <person name="Lascourreges J.-F."/>
            <person name="Dessort D."/>
            <person name="Saint-Laurent S."/>
            <person name="Schraauwers B."/>
            <person name="Mas J."/>
            <person name="Magot M."/>
            <person name="Ranchou-Peyruse A."/>
        </authorList>
    </citation>
    <scope>NUCLEOTIDE SEQUENCE [LARGE SCALE GENOMIC DNA]</scope>
    <source>
        <strain evidence="11 12">Bs107</strain>
    </source>
</reference>
<dbReference type="Proteomes" id="UP000222564">
    <property type="component" value="Unassembled WGS sequence"/>
</dbReference>
<evidence type="ECO:0000256" key="3">
    <source>
        <dbReference type="ARBA" id="ARBA00022723"/>
    </source>
</evidence>
<protein>
    <submittedName>
        <fullName evidence="11">Alkaline phosphatase</fullName>
    </submittedName>
</protein>
<keyword evidence="2" id="KW-0597">Phosphoprotein</keyword>
<proteinExistence type="inferred from homology"/>
<feature type="binding site" evidence="8">
    <location>
        <position position="31"/>
    </location>
    <ligand>
        <name>Mg(2+)</name>
        <dbReference type="ChEBI" id="CHEBI:18420"/>
    </ligand>
</feature>
<evidence type="ECO:0000256" key="2">
    <source>
        <dbReference type="ARBA" id="ARBA00022553"/>
    </source>
</evidence>
<dbReference type="Gene3D" id="3.40.720.10">
    <property type="entry name" value="Alkaline Phosphatase, subunit A"/>
    <property type="match status" value="1"/>
</dbReference>
<evidence type="ECO:0000256" key="10">
    <source>
        <dbReference type="SAM" id="SignalP"/>
    </source>
</evidence>
<evidence type="ECO:0000313" key="12">
    <source>
        <dbReference type="Proteomes" id="UP000222564"/>
    </source>
</evidence>
<feature type="active site" description="Phosphoserine intermediate" evidence="7">
    <location>
        <position position="80"/>
    </location>
</feature>
<keyword evidence="6 8" id="KW-0460">Magnesium</keyword>
<comment type="cofactor">
    <cofactor evidence="8">
        <name>Zn(2+)</name>
        <dbReference type="ChEBI" id="CHEBI:29105"/>
    </cofactor>
    <text evidence="8">Binds 2 Zn(2+) ions.</text>
</comment>
<feature type="chain" id="PRO_5038421843" evidence="10">
    <location>
        <begin position="20"/>
        <end position="454"/>
    </location>
</feature>
<comment type="cofactor">
    <cofactor evidence="8">
        <name>Mg(2+)</name>
        <dbReference type="ChEBI" id="CHEBI:18420"/>
    </cofactor>
    <text evidence="8">Binds 1 Mg(2+) ion.</text>
</comment>
<gene>
    <name evidence="11" type="ORF">P378_10875</name>
</gene>
<keyword evidence="4" id="KW-0378">Hydrolase</keyword>
<evidence type="ECO:0000256" key="9">
    <source>
        <dbReference type="RuleBase" id="RU003946"/>
    </source>
</evidence>
<dbReference type="InterPro" id="IPR018299">
    <property type="entry name" value="Alkaline_phosphatase_AS"/>
</dbReference>
<evidence type="ECO:0000256" key="6">
    <source>
        <dbReference type="ARBA" id="ARBA00022842"/>
    </source>
</evidence>
<dbReference type="AlphaFoldDB" id="A0A2C6MG12"/>
<comment type="caution">
    <text evidence="11">The sequence shown here is derived from an EMBL/GenBank/DDBJ whole genome shotgun (WGS) entry which is preliminary data.</text>
</comment>
<feature type="binding site" evidence="8">
    <location>
        <position position="131"/>
    </location>
    <ligand>
        <name>Mg(2+)</name>
        <dbReference type="ChEBI" id="CHEBI:18420"/>
    </ligand>
</feature>
<dbReference type="GO" id="GO:0046872">
    <property type="term" value="F:metal ion binding"/>
    <property type="evidence" value="ECO:0007669"/>
    <property type="project" value="UniProtKB-KW"/>
</dbReference>
<comment type="similarity">
    <text evidence="1 9">Belongs to the alkaline phosphatase family.</text>
</comment>
<dbReference type="Gene3D" id="1.10.60.40">
    <property type="match status" value="1"/>
</dbReference>
<feature type="binding site" evidence="8">
    <location>
        <position position="415"/>
    </location>
    <ligand>
        <name>Zn(2+)</name>
        <dbReference type="ChEBI" id="CHEBI:29105"/>
        <label>2</label>
    </ligand>
</feature>
<dbReference type="PANTHER" id="PTHR11596:SF5">
    <property type="entry name" value="ALKALINE PHOSPHATASE"/>
    <property type="match status" value="1"/>
</dbReference>
<dbReference type="InterPro" id="IPR017850">
    <property type="entry name" value="Alkaline_phosphatase_core_sf"/>
</dbReference>
<feature type="binding site" evidence="8">
    <location>
        <position position="316"/>
    </location>
    <ligand>
        <name>Zn(2+)</name>
        <dbReference type="ChEBI" id="CHEBI:29105"/>
        <label>2</label>
    </ligand>
</feature>
<dbReference type="GO" id="GO:0004035">
    <property type="term" value="F:alkaline phosphatase activity"/>
    <property type="evidence" value="ECO:0007669"/>
    <property type="project" value="TreeGrafter"/>
</dbReference>
<feature type="binding site" evidence="8">
    <location>
        <position position="272"/>
    </location>
    <ligand>
        <name>Zn(2+)</name>
        <dbReference type="ChEBI" id="CHEBI:29105"/>
        <label>2</label>
    </ligand>
</feature>
<dbReference type="PRINTS" id="PR00113">
    <property type="entry name" value="ALKPHPHTASE"/>
</dbReference>
<evidence type="ECO:0000256" key="5">
    <source>
        <dbReference type="ARBA" id="ARBA00022833"/>
    </source>
</evidence>
<dbReference type="SMART" id="SM00098">
    <property type="entry name" value="alkPPc"/>
    <property type="match status" value="1"/>
</dbReference>
<keyword evidence="5 8" id="KW-0862">Zinc</keyword>
<keyword evidence="12" id="KW-1185">Reference proteome</keyword>
<keyword evidence="3 8" id="KW-0479">Metal-binding</keyword>
<feature type="binding site" evidence="8">
    <location>
        <position position="267"/>
    </location>
    <ligand>
        <name>Mg(2+)</name>
        <dbReference type="ChEBI" id="CHEBI:18420"/>
    </ligand>
</feature>
<dbReference type="EMBL" id="AWQQ01000054">
    <property type="protein sequence ID" value="PHJ38326.1"/>
    <property type="molecule type" value="Genomic_DNA"/>
</dbReference>